<gene>
    <name evidence="4" type="primary">TBL3_1</name>
    <name evidence="4" type="ORF">GWK47_034447</name>
</gene>
<dbReference type="Proteomes" id="UP000770661">
    <property type="component" value="Unassembled WGS sequence"/>
</dbReference>
<keyword evidence="2" id="KW-0677">Repeat</keyword>
<accession>A0A8J4YIA6</accession>
<reference evidence="4" key="1">
    <citation type="submission" date="2020-07" db="EMBL/GenBank/DDBJ databases">
        <title>The High-quality genome of the commercially important snow crab, Chionoecetes opilio.</title>
        <authorList>
            <person name="Jeong J.-H."/>
            <person name="Ryu S."/>
        </authorList>
    </citation>
    <scope>NUCLEOTIDE SEQUENCE</scope>
    <source>
        <strain evidence="4">MADBK_172401_WGS</strain>
        <tissue evidence="4">Digestive gland</tissue>
    </source>
</reference>
<dbReference type="PROSITE" id="PS00678">
    <property type="entry name" value="WD_REPEATS_1"/>
    <property type="match status" value="1"/>
</dbReference>
<dbReference type="SMART" id="SM00320">
    <property type="entry name" value="WD40"/>
    <property type="match status" value="2"/>
</dbReference>
<evidence type="ECO:0000313" key="4">
    <source>
        <dbReference type="EMBL" id="KAG0727552.1"/>
    </source>
</evidence>
<protein>
    <submittedName>
        <fullName evidence="4">Transducin beta-like protein 3</fullName>
    </submittedName>
</protein>
<dbReference type="PANTHER" id="PTHR19848">
    <property type="entry name" value="WD40 REPEAT PROTEIN"/>
    <property type="match status" value="1"/>
</dbReference>
<dbReference type="PROSITE" id="PS50082">
    <property type="entry name" value="WD_REPEATS_2"/>
    <property type="match status" value="1"/>
</dbReference>
<dbReference type="SUPFAM" id="SSF50978">
    <property type="entry name" value="WD40 repeat-like"/>
    <property type="match status" value="1"/>
</dbReference>
<organism evidence="4 5">
    <name type="scientific">Chionoecetes opilio</name>
    <name type="common">Atlantic snow crab</name>
    <name type="synonym">Cancer opilio</name>
    <dbReference type="NCBI Taxonomy" id="41210"/>
    <lineage>
        <taxon>Eukaryota</taxon>
        <taxon>Metazoa</taxon>
        <taxon>Ecdysozoa</taxon>
        <taxon>Arthropoda</taxon>
        <taxon>Crustacea</taxon>
        <taxon>Multicrustacea</taxon>
        <taxon>Malacostraca</taxon>
        <taxon>Eumalacostraca</taxon>
        <taxon>Eucarida</taxon>
        <taxon>Decapoda</taxon>
        <taxon>Pleocyemata</taxon>
        <taxon>Brachyura</taxon>
        <taxon>Eubrachyura</taxon>
        <taxon>Majoidea</taxon>
        <taxon>Majidae</taxon>
        <taxon>Chionoecetes</taxon>
    </lineage>
</organism>
<keyword evidence="5" id="KW-1185">Reference proteome</keyword>
<dbReference type="Pfam" id="PF00400">
    <property type="entry name" value="WD40"/>
    <property type="match status" value="1"/>
</dbReference>
<sequence>MEADVLTAELFAIRQALAYLNTTYTCIRAVIYTDSLSSSPVARHPPLSSHTPFNGYSSPSRQWAGRSPCSGCLPTAISRGNEVADAAAKMALSEVNITPLPLPLSTAKRLISKKCRSAWDRSLGDALRATSMGQYRTDSSPHPWIRQTSRVLDVALTRLRIGHTTLTAHLHRLQLTPDPHCPWCRNVPESIDHFLLQCPRFHSHRQLLRGQLIALNVTTFDLPTLLAAAAVHPSQRPALIRLTCAFLRKTNQLSRLITSRLYTRANIVADINNHNTCSTTRQRGGLAQHVRMSSKATLKTNFTVEAKYDAYFTGQRVEVTSDGSAVVCECGDSVGVVSLASGKVTGRIQCEEDQVTCLALAPDDSYLVVALKSSSVQQHQWPSLELVRSFRSYHRGPVTTMAWDTSSTLMVTGGADSSARVWDLVNKYCTHSLKGASGVFGAVIFHPELTKVPQVYGAVANAIHVWTLGSGASTMSATLAGTTRQSRPSR</sequence>
<dbReference type="PROSITE" id="PS50294">
    <property type="entry name" value="WD_REPEATS_REGION"/>
    <property type="match status" value="1"/>
</dbReference>
<dbReference type="InterPro" id="IPR036322">
    <property type="entry name" value="WD40_repeat_dom_sf"/>
</dbReference>
<name>A0A8J4YIA6_CHIOP</name>
<keyword evidence="1 3" id="KW-0853">WD repeat</keyword>
<dbReference type="AlphaFoldDB" id="A0A8J4YIA6"/>
<comment type="caution">
    <text evidence="4">The sequence shown here is derived from an EMBL/GenBank/DDBJ whole genome shotgun (WGS) entry which is preliminary data.</text>
</comment>
<dbReference type="OrthoDB" id="6369833at2759"/>
<dbReference type="PANTHER" id="PTHR19848:SF8">
    <property type="entry name" value="F-BOX AND WD REPEAT DOMAIN CONTAINING 7"/>
    <property type="match status" value="1"/>
</dbReference>
<dbReference type="Gene3D" id="2.130.10.10">
    <property type="entry name" value="YVTN repeat-like/Quinoprotein amine dehydrogenase"/>
    <property type="match status" value="1"/>
</dbReference>
<feature type="repeat" description="WD" evidence="3">
    <location>
        <begin position="391"/>
        <end position="432"/>
    </location>
</feature>
<dbReference type="InterPro" id="IPR001680">
    <property type="entry name" value="WD40_rpt"/>
</dbReference>
<dbReference type="InterPro" id="IPR019775">
    <property type="entry name" value="WD40_repeat_CS"/>
</dbReference>
<evidence type="ECO:0000256" key="3">
    <source>
        <dbReference type="PROSITE-ProRule" id="PRU00221"/>
    </source>
</evidence>
<evidence type="ECO:0000313" key="5">
    <source>
        <dbReference type="Proteomes" id="UP000770661"/>
    </source>
</evidence>
<dbReference type="InterPro" id="IPR015943">
    <property type="entry name" value="WD40/YVTN_repeat-like_dom_sf"/>
</dbReference>
<evidence type="ECO:0000256" key="1">
    <source>
        <dbReference type="ARBA" id="ARBA00022574"/>
    </source>
</evidence>
<evidence type="ECO:0000256" key="2">
    <source>
        <dbReference type="ARBA" id="ARBA00022737"/>
    </source>
</evidence>
<dbReference type="EMBL" id="JACEEZ010003235">
    <property type="protein sequence ID" value="KAG0727552.1"/>
    <property type="molecule type" value="Genomic_DNA"/>
</dbReference>
<proteinExistence type="predicted"/>